<feature type="compositionally biased region" description="Polar residues" evidence="7">
    <location>
        <begin position="139"/>
        <end position="150"/>
    </location>
</feature>
<evidence type="ECO:0000259" key="8">
    <source>
        <dbReference type="PROSITE" id="PS50252"/>
    </source>
</evidence>
<dbReference type="SUPFAM" id="SSF49417">
    <property type="entry name" value="p53-like transcription factors"/>
    <property type="match status" value="1"/>
</dbReference>
<dbReference type="GO" id="GO:0005634">
    <property type="term" value="C:nucleus"/>
    <property type="evidence" value="ECO:0007669"/>
    <property type="project" value="UniProtKB-SubCell"/>
</dbReference>
<feature type="region of interest" description="Disordered" evidence="7">
    <location>
        <begin position="245"/>
        <end position="301"/>
    </location>
</feature>
<evidence type="ECO:0000313" key="9">
    <source>
        <dbReference type="EMBL" id="CAL4062564.1"/>
    </source>
</evidence>
<evidence type="ECO:0000256" key="6">
    <source>
        <dbReference type="PROSITE-ProRule" id="PRU00201"/>
    </source>
</evidence>
<dbReference type="InterPro" id="IPR008967">
    <property type="entry name" value="p53-like_TF_DNA-bd_sf"/>
</dbReference>
<dbReference type="GO" id="GO:0001708">
    <property type="term" value="P:cell fate specification"/>
    <property type="evidence" value="ECO:0007669"/>
    <property type="project" value="TreeGrafter"/>
</dbReference>
<name>A0AAV2PRG1_MEGNR</name>
<feature type="compositionally biased region" description="Low complexity" evidence="7">
    <location>
        <begin position="253"/>
        <end position="266"/>
    </location>
</feature>
<comment type="caution">
    <text evidence="9">The sequence shown here is derived from an EMBL/GenBank/DDBJ whole genome shotgun (WGS) entry which is preliminary data.</text>
</comment>
<dbReference type="Pfam" id="PF00907">
    <property type="entry name" value="T-box"/>
    <property type="match status" value="1"/>
</dbReference>
<evidence type="ECO:0000256" key="5">
    <source>
        <dbReference type="ARBA" id="ARBA00023242"/>
    </source>
</evidence>
<accession>A0AAV2PRG1</accession>
<feature type="compositionally biased region" description="Low complexity" evidence="7">
    <location>
        <begin position="157"/>
        <end position="167"/>
    </location>
</feature>
<dbReference type="InterPro" id="IPR001699">
    <property type="entry name" value="TF_T-box"/>
</dbReference>
<organism evidence="9 10">
    <name type="scientific">Meganyctiphanes norvegica</name>
    <name type="common">Northern krill</name>
    <name type="synonym">Thysanopoda norvegica</name>
    <dbReference type="NCBI Taxonomy" id="48144"/>
    <lineage>
        <taxon>Eukaryota</taxon>
        <taxon>Metazoa</taxon>
        <taxon>Ecdysozoa</taxon>
        <taxon>Arthropoda</taxon>
        <taxon>Crustacea</taxon>
        <taxon>Multicrustacea</taxon>
        <taxon>Malacostraca</taxon>
        <taxon>Eumalacostraca</taxon>
        <taxon>Eucarida</taxon>
        <taxon>Euphausiacea</taxon>
        <taxon>Euphausiidae</taxon>
        <taxon>Meganyctiphanes</taxon>
    </lineage>
</organism>
<dbReference type="PROSITE" id="PS01283">
    <property type="entry name" value="TBOX_1"/>
    <property type="match status" value="1"/>
</dbReference>
<keyword evidence="5 6" id="KW-0539">Nucleus</keyword>
<dbReference type="GO" id="GO:0000981">
    <property type="term" value="F:DNA-binding transcription factor activity, RNA polymerase II-specific"/>
    <property type="evidence" value="ECO:0007669"/>
    <property type="project" value="TreeGrafter"/>
</dbReference>
<proteinExistence type="predicted"/>
<evidence type="ECO:0000313" key="10">
    <source>
        <dbReference type="Proteomes" id="UP001497623"/>
    </source>
</evidence>
<dbReference type="PROSITE" id="PS50252">
    <property type="entry name" value="TBOX_3"/>
    <property type="match status" value="1"/>
</dbReference>
<dbReference type="InterPro" id="IPR036960">
    <property type="entry name" value="T-box_sf"/>
</dbReference>
<evidence type="ECO:0000256" key="3">
    <source>
        <dbReference type="ARBA" id="ARBA00023125"/>
    </source>
</evidence>
<dbReference type="AlphaFoldDB" id="A0AAV2PRG1"/>
<keyword evidence="4" id="KW-0804">Transcription</keyword>
<evidence type="ECO:0000256" key="1">
    <source>
        <dbReference type="ARBA" id="ARBA00004123"/>
    </source>
</evidence>
<evidence type="ECO:0000256" key="7">
    <source>
        <dbReference type="SAM" id="MobiDB-lite"/>
    </source>
</evidence>
<protein>
    <recommendedName>
        <fullName evidence="8">T-box domain-containing protein</fullName>
    </recommendedName>
</protein>
<sequence length="417" mass="47005">MRYQVKKSQEKRLPGLAAAFNSKGRMLSNRAAAFSVEALLSNEEAKPDLQNEDHLPTGQQVPSLQNNNCNNYLEQHHSSQEVESTKEINQSHSKMGKKEIISNIQENDMGEEIKNVSEETKMDEDEDIEIDVVYTDENCPNITSSVTPTTTKEDIQTSKSQSSNSSQVIRPQPIQATPHPLHVALHSVPMHPYHVHNPAYFLHPSAYPIHLPHHPIPFPLQVSPHIIHTNNPSVLNIQRQIHHISASHQNQQPSPKESMPSSSSKPINTKEGSESPQPIVQPPNPIVGWPVSPSQPPEPPWVSDRLAQARTDPHTEAAAVECVTVEDCEPTEYIGVVECAGGITVQLLQQDLWNRFHTMGTEMIITKNGRRMFPVVKVRLQGLKPTSQYMVYLTMRPLDNRRYRYVYPRLWCLATNT</sequence>
<evidence type="ECO:0000256" key="4">
    <source>
        <dbReference type="ARBA" id="ARBA00023163"/>
    </source>
</evidence>
<comment type="subcellular location">
    <subcellularLocation>
        <location evidence="1 6">Nucleus</location>
    </subcellularLocation>
</comment>
<keyword evidence="2" id="KW-0805">Transcription regulation</keyword>
<reference evidence="9 10" key="1">
    <citation type="submission" date="2024-05" db="EMBL/GenBank/DDBJ databases">
        <authorList>
            <person name="Wallberg A."/>
        </authorList>
    </citation>
    <scope>NUCLEOTIDE SEQUENCE [LARGE SCALE GENOMIC DNA]</scope>
</reference>
<feature type="non-terminal residue" evidence="9">
    <location>
        <position position="417"/>
    </location>
</feature>
<dbReference type="SMART" id="SM00425">
    <property type="entry name" value="TBOX"/>
    <property type="match status" value="1"/>
</dbReference>
<gene>
    <name evidence="9" type="ORF">MNOR_LOCUS2726</name>
</gene>
<dbReference type="Proteomes" id="UP001497623">
    <property type="component" value="Unassembled WGS sequence"/>
</dbReference>
<feature type="region of interest" description="Disordered" evidence="7">
    <location>
        <begin position="139"/>
        <end position="169"/>
    </location>
</feature>
<dbReference type="EMBL" id="CAXKWB010000862">
    <property type="protein sequence ID" value="CAL4062564.1"/>
    <property type="molecule type" value="Genomic_DNA"/>
</dbReference>
<comment type="caution">
    <text evidence="6">Lacks conserved residue(s) required for the propagation of feature annotation.</text>
</comment>
<dbReference type="Gene3D" id="2.60.40.820">
    <property type="entry name" value="Transcription factor, T-box"/>
    <property type="match status" value="1"/>
</dbReference>
<evidence type="ECO:0000256" key="2">
    <source>
        <dbReference type="ARBA" id="ARBA00023015"/>
    </source>
</evidence>
<dbReference type="InterPro" id="IPR018186">
    <property type="entry name" value="TF_T-box_CS"/>
</dbReference>
<keyword evidence="10" id="KW-1185">Reference proteome</keyword>
<dbReference type="GO" id="GO:0000785">
    <property type="term" value="C:chromatin"/>
    <property type="evidence" value="ECO:0007669"/>
    <property type="project" value="TreeGrafter"/>
</dbReference>
<dbReference type="GO" id="GO:0000978">
    <property type="term" value="F:RNA polymerase II cis-regulatory region sequence-specific DNA binding"/>
    <property type="evidence" value="ECO:0007669"/>
    <property type="project" value="InterPro"/>
</dbReference>
<dbReference type="PANTHER" id="PTHR11267">
    <property type="entry name" value="T-BOX PROTEIN-RELATED"/>
    <property type="match status" value="1"/>
</dbReference>
<dbReference type="GO" id="GO:0045893">
    <property type="term" value="P:positive regulation of DNA-templated transcription"/>
    <property type="evidence" value="ECO:0007669"/>
    <property type="project" value="InterPro"/>
</dbReference>
<feature type="domain" description="T-box" evidence="8">
    <location>
        <begin position="347"/>
        <end position="417"/>
    </location>
</feature>
<dbReference type="PANTHER" id="PTHR11267:SF207">
    <property type="entry name" value="OVER COMPENSATING MALES, ISOFORM A"/>
    <property type="match status" value="1"/>
</dbReference>
<keyword evidence="3 6" id="KW-0238">DNA-binding</keyword>
<dbReference type="InterPro" id="IPR046360">
    <property type="entry name" value="T-box_DNA-bd"/>
</dbReference>